<dbReference type="GO" id="GO:0032259">
    <property type="term" value="P:methylation"/>
    <property type="evidence" value="ECO:0007669"/>
    <property type="project" value="UniProtKB-KW"/>
</dbReference>
<evidence type="ECO:0000256" key="11">
    <source>
        <dbReference type="ARBA" id="ARBA00023163"/>
    </source>
</evidence>
<dbReference type="GO" id="GO:0008168">
    <property type="term" value="F:methyltransferase activity"/>
    <property type="evidence" value="ECO:0007669"/>
    <property type="project" value="UniProtKB-KW"/>
</dbReference>
<keyword evidence="4" id="KW-0678">Repressor</keyword>
<keyword evidence="8 13" id="KW-0949">S-adenosyl-L-methionine</keyword>
<evidence type="ECO:0000256" key="12">
    <source>
        <dbReference type="ARBA" id="ARBA00023242"/>
    </source>
</evidence>
<evidence type="ECO:0000256" key="3">
    <source>
        <dbReference type="ARBA" id="ARBA00020203"/>
    </source>
</evidence>
<evidence type="ECO:0000256" key="4">
    <source>
        <dbReference type="ARBA" id="ARBA00022491"/>
    </source>
</evidence>
<sequence>MSEPEAQTENQKVAGKRKRPWRQKVRREAKKQKLQELASSETPESQSALNHLKETSKKKLLLKKAMKKEQKGVKKEVVEPEDKKKELVDRLSASQFRYLNEKLYTMKSKEAVEMFADDASAFDAYHKGYRVQVEKWPINPVEHIIKQLRKFPADAVVADLGCGEAKIAQKLSSRLKIHSFDLVAANEHVVACDMSKLPLADESVDVVVFCLSLMGTNLADFFCEANRILKIDGVVKIAEVWSRFKNLKKFLNGLEQMGFRVDSEKLLNDYFELITLRKTSKVTLKRPMGLVLEPCLYKKR</sequence>
<dbReference type="PANTHER" id="PTHR12787:SF0">
    <property type="entry name" value="RIBOSOMAL RNA-PROCESSING PROTEIN 8"/>
    <property type="match status" value="1"/>
</dbReference>
<dbReference type="GO" id="GO:0006364">
    <property type="term" value="P:rRNA processing"/>
    <property type="evidence" value="ECO:0007669"/>
    <property type="project" value="UniProtKB-UniRule"/>
</dbReference>
<dbReference type="GO" id="GO:0042149">
    <property type="term" value="P:cellular response to glucose starvation"/>
    <property type="evidence" value="ECO:0007669"/>
    <property type="project" value="TreeGrafter"/>
</dbReference>
<dbReference type="Pfam" id="PF05148">
    <property type="entry name" value="Methyltransf_8"/>
    <property type="match status" value="1"/>
</dbReference>
<evidence type="ECO:0000256" key="10">
    <source>
        <dbReference type="ARBA" id="ARBA00023015"/>
    </source>
</evidence>
<keyword evidence="12 13" id="KW-0539">Nucleus</keyword>
<dbReference type="EC" id="2.1.1.-" evidence="13"/>
<dbReference type="GO" id="GO:0005677">
    <property type="term" value="C:chromatin silencing complex"/>
    <property type="evidence" value="ECO:0007669"/>
    <property type="project" value="TreeGrafter"/>
</dbReference>
<name>A0A7E4UPV9_PANRE</name>
<accession>A0A7E4UPV9</accession>
<protein>
    <recommendedName>
        <fullName evidence="3 13">Ribosomal RNA-processing protein 8</fullName>
        <ecNumber evidence="13">2.1.1.-</ecNumber>
    </recommendedName>
</protein>
<dbReference type="GO" id="GO:0005730">
    <property type="term" value="C:nucleolus"/>
    <property type="evidence" value="ECO:0007669"/>
    <property type="project" value="UniProtKB-SubCell"/>
</dbReference>
<dbReference type="InterPro" id="IPR007823">
    <property type="entry name" value="RRP8"/>
</dbReference>
<dbReference type="InterPro" id="IPR029063">
    <property type="entry name" value="SAM-dependent_MTases_sf"/>
</dbReference>
<dbReference type="FunFam" id="1.10.10.2150:FF:000001">
    <property type="entry name" value="Ribosomal RNA-processing protein 8"/>
    <property type="match status" value="1"/>
</dbReference>
<feature type="compositionally biased region" description="Polar residues" evidence="14">
    <location>
        <begin position="1"/>
        <end position="11"/>
    </location>
</feature>
<evidence type="ECO:0000256" key="2">
    <source>
        <dbReference type="ARBA" id="ARBA00006301"/>
    </source>
</evidence>
<evidence type="ECO:0000256" key="8">
    <source>
        <dbReference type="ARBA" id="ARBA00022691"/>
    </source>
</evidence>
<dbReference type="SUPFAM" id="SSF53335">
    <property type="entry name" value="S-adenosyl-L-methionine-dependent methyltransferases"/>
    <property type="match status" value="1"/>
</dbReference>
<dbReference type="Proteomes" id="UP000492821">
    <property type="component" value="Unassembled WGS sequence"/>
</dbReference>
<evidence type="ECO:0000256" key="6">
    <source>
        <dbReference type="ARBA" id="ARBA00022603"/>
    </source>
</evidence>
<comment type="function">
    <text evidence="13">Probable methyltransferase required to silence rDNA.</text>
</comment>
<evidence type="ECO:0000313" key="16">
    <source>
        <dbReference type="WBParaSite" id="Pan_g11381.t1"/>
    </source>
</evidence>
<proteinExistence type="inferred from homology"/>
<dbReference type="GO" id="GO:0046015">
    <property type="term" value="P:regulation of transcription by glucose"/>
    <property type="evidence" value="ECO:0007669"/>
    <property type="project" value="TreeGrafter"/>
</dbReference>
<keyword evidence="15" id="KW-1185">Reference proteome</keyword>
<organism evidence="15 16">
    <name type="scientific">Panagrellus redivivus</name>
    <name type="common">Microworm</name>
    <dbReference type="NCBI Taxonomy" id="6233"/>
    <lineage>
        <taxon>Eukaryota</taxon>
        <taxon>Metazoa</taxon>
        <taxon>Ecdysozoa</taxon>
        <taxon>Nematoda</taxon>
        <taxon>Chromadorea</taxon>
        <taxon>Rhabditida</taxon>
        <taxon>Tylenchina</taxon>
        <taxon>Panagrolaimomorpha</taxon>
        <taxon>Panagrolaimoidea</taxon>
        <taxon>Panagrolaimidae</taxon>
        <taxon>Panagrellus</taxon>
    </lineage>
</organism>
<feature type="compositionally biased region" description="Basic residues" evidence="14">
    <location>
        <begin position="14"/>
        <end position="32"/>
    </location>
</feature>
<evidence type="ECO:0000256" key="14">
    <source>
        <dbReference type="SAM" id="MobiDB-lite"/>
    </source>
</evidence>
<feature type="region of interest" description="Disordered" evidence="14">
    <location>
        <begin position="1"/>
        <end position="57"/>
    </location>
</feature>
<dbReference type="Gene3D" id="3.40.50.150">
    <property type="entry name" value="Vaccinia Virus protein VP39"/>
    <property type="match status" value="1"/>
</dbReference>
<dbReference type="InterPro" id="IPR042036">
    <property type="entry name" value="RRP8_N"/>
</dbReference>
<comment type="similarity">
    <text evidence="2 13">Belongs to the methyltransferase superfamily. RRP8 family.</text>
</comment>
<dbReference type="PANTHER" id="PTHR12787">
    <property type="entry name" value="RIBOSOMAL RNA-PROCESSING PROTEIN 8"/>
    <property type="match status" value="1"/>
</dbReference>
<reference evidence="15" key="1">
    <citation type="journal article" date="2013" name="Genetics">
        <title>The draft genome and transcriptome of Panagrellus redivivus are shaped by the harsh demands of a free-living lifestyle.</title>
        <authorList>
            <person name="Srinivasan J."/>
            <person name="Dillman A.R."/>
            <person name="Macchietto M.G."/>
            <person name="Heikkinen L."/>
            <person name="Lakso M."/>
            <person name="Fracchia K.M."/>
            <person name="Antoshechkin I."/>
            <person name="Mortazavi A."/>
            <person name="Wong G."/>
            <person name="Sternberg P.W."/>
        </authorList>
    </citation>
    <scope>NUCLEOTIDE SEQUENCE [LARGE SCALE GENOMIC DNA]</scope>
    <source>
        <strain evidence="15">MT8872</strain>
    </source>
</reference>
<evidence type="ECO:0000256" key="5">
    <source>
        <dbReference type="ARBA" id="ARBA00022552"/>
    </source>
</evidence>
<dbReference type="Gene3D" id="1.10.10.2150">
    <property type="entry name" value="Ribosomal RNA-processing protein 8, N-terminal domain"/>
    <property type="match status" value="1"/>
</dbReference>
<comment type="subcellular location">
    <subcellularLocation>
        <location evidence="1 13">Nucleus</location>
        <location evidence="1 13">Nucleolus</location>
    </subcellularLocation>
</comment>
<evidence type="ECO:0000256" key="13">
    <source>
        <dbReference type="RuleBase" id="RU365074"/>
    </source>
</evidence>
<evidence type="ECO:0000256" key="9">
    <source>
        <dbReference type="ARBA" id="ARBA00022853"/>
    </source>
</evidence>
<keyword evidence="5 13" id="KW-0698">rRNA processing</keyword>
<dbReference type="GO" id="GO:0033553">
    <property type="term" value="C:rDNA heterochromatin"/>
    <property type="evidence" value="ECO:0007669"/>
    <property type="project" value="TreeGrafter"/>
</dbReference>
<reference evidence="16" key="2">
    <citation type="submission" date="2020-10" db="UniProtKB">
        <authorList>
            <consortium name="WormBaseParasite"/>
        </authorList>
    </citation>
    <scope>IDENTIFICATION</scope>
</reference>
<keyword evidence="10" id="KW-0805">Transcription regulation</keyword>
<keyword evidence="9" id="KW-0156">Chromatin regulator</keyword>
<evidence type="ECO:0000256" key="1">
    <source>
        <dbReference type="ARBA" id="ARBA00004604"/>
    </source>
</evidence>
<evidence type="ECO:0000313" key="15">
    <source>
        <dbReference type="Proteomes" id="UP000492821"/>
    </source>
</evidence>
<dbReference type="WBParaSite" id="Pan_g11381.t1">
    <property type="protein sequence ID" value="Pan_g11381.t1"/>
    <property type="gene ID" value="Pan_g11381"/>
</dbReference>
<dbReference type="FunFam" id="3.40.50.150:FF:000068">
    <property type="entry name" value="Ribosomal RNA-processing protein 8"/>
    <property type="match status" value="1"/>
</dbReference>
<dbReference type="AlphaFoldDB" id="A0A7E4UPV9"/>
<evidence type="ECO:0000256" key="7">
    <source>
        <dbReference type="ARBA" id="ARBA00022679"/>
    </source>
</evidence>
<keyword evidence="11" id="KW-0804">Transcription</keyword>
<keyword evidence="6 13" id="KW-0489">Methyltransferase</keyword>
<keyword evidence="7 13" id="KW-0808">Transferase</keyword>
<dbReference type="CDD" id="cd02440">
    <property type="entry name" value="AdoMet_MTases"/>
    <property type="match status" value="1"/>
</dbReference>
<dbReference type="GO" id="GO:0000183">
    <property type="term" value="P:rDNA heterochromatin formation"/>
    <property type="evidence" value="ECO:0007669"/>
    <property type="project" value="TreeGrafter"/>
</dbReference>
<feature type="compositionally biased region" description="Polar residues" evidence="14">
    <location>
        <begin position="37"/>
        <end position="49"/>
    </location>
</feature>